<evidence type="ECO:0000313" key="2">
    <source>
        <dbReference type="EMBL" id="KAG5840706.1"/>
    </source>
</evidence>
<proteinExistence type="predicted"/>
<feature type="compositionally biased region" description="Polar residues" evidence="1">
    <location>
        <begin position="185"/>
        <end position="200"/>
    </location>
</feature>
<reference evidence="2" key="1">
    <citation type="submission" date="2021-01" db="EMBL/GenBank/DDBJ databases">
        <title>A chromosome-scale assembly of European eel, Anguilla anguilla.</title>
        <authorList>
            <person name="Henkel C."/>
            <person name="Jong-Raadsen S.A."/>
            <person name="Dufour S."/>
            <person name="Weltzien F.-A."/>
            <person name="Palstra A.P."/>
            <person name="Pelster B."/>
            <person name="Spaink H.P."/>
            <person name="Van Den Thillart G.E."/>
            <person name="Jansen H."/>
            <person name="Zahm M."/>
            <person name="Klopp C."/>
            <person name="Cedric C."/>
            <person name="Louis A."/>
            <person name="Berthelot C."/>
            <person name="Parey E."/>
            <person name="Roest Crollius H."/>
            <person name="Montfort J."/>
            <person name="Robinson-Rechavi M."/>
            <person name="Bucao C."/>
            <person name="Bouchez O."/>
            <person name="Gislard M."/>
            <person name="Lluch J."/>
            <person name="Milhes M."/>
            <person name="Lampietro C."/>
            <person name="Lopez Roques C."/>
            <person name="Donnadieu C."/>
            <person name="Braasch I."/>
            <person name="Desvignes T."/>
            <person name="Postlethwait J."/>
            <person name="Bobe J."/>
            <person name="Guiguen Y."/>
            <person name="Dirks R."/>
        </authorList>
    </citation>
    <scope>NUCLEOTIDE SEQUENCE</scope>
    <source>
        <strain evidence="2">Tag_6206</strain>
        <tissue evidence="2">Liver</tissue>
    </source>
</reference>
<gene>
    <name evidence="2" type="ORF">ANANG_G00191540</name>
</gene>
<dbReference type="EMBL" id="JAFIRN010000010">
    <property type="protein sequence ID" value="KAG5840706.1"/>
    <property type="molecule type" value="Genomic_DNA"/>
</dbReference>
<feature type="region of interest" description="Disordered" evidence="1">
    <location>
        <begin position="167"/>
        <end position="315"/>
    </location>
</feature>
<feature type="compositionally biased region" description="Pro residues" evidence="1">
    <location>
        <begin position="279"/>
        <end position="300"/>
    </location>
</feature>
<sequence>MSRDFSLSFLWEFSEREPEPFPPVAKRGVRPVCRCTVAERSACRVGPRSWSPTWTNTAAFPSLPLPLLPRPLSASSVPYLPSLVHSHGTLALCVKLPCHKMAVRAEAACPPPTLIVLCHSTRPRFLSALCDDITARLPQKPGPQCERLTSEQVLIEEMAAQVEVKAGDGTRAGGVGGRLHLSPLADSSNKSPTEAPSGTQGPLILAPEPSKPVPGPKPRLTPKPFAVEKNPSIRPIPAPKPHARPRPEPTRPTSYKPDPPSTLNPLRQSPRMPARRGRCPPPRNTPPLHPSNLPPSPPHRSAPQTCTSALARGAC</sequence>
<organism evidence="2 3">
    <name type="scientific">Anguilla anguilla</name>
    <name type="common">European freshwater eel</name>
    <name type="synonym">Muraena anguilla</name>
    <dbReference type="NCBI Taxonomy" id="7936"/>
    <lineage>
        <taxon>Eukaryota</taxon>
        <taxon>Metazoa</taxon>
        <taxon>Chordata</taxon>
        <taxon>Craniata</taxon>
        <taxon>Vertebrata</taxon>
        <taxon>Euteleostomi</taxon>
        <taxon>Actinopterygii</taxon>
        <taxon>Neopterygii</taxon>
        <taxon>Teleostei</taxon>
        <taxon>Anguilliformes</taxon>
        <taxon>Anguillidae</taxon>
        <taxon>Anguilla</taxon>
    </lineage>
</organism>
<name>A0A9D3M171_ANGAN</name>
<evidence type="ECO:0000313" key="3">
    <source>
        <dbReference type="Proteomes" id="UP001044222"/>
    </source>
</evidence>
<comment type="caution">
    <text evidence="2">The sequence shown here is derived from an EMBL/GenBank/DDBJ whole genome shotgun (WGS) entry which is preliminary data.</text>
</comment>
<dbReference type="AlphaFoldDB" id="A0A9D3M171"/>
<protein>
    <submittedName>
        <fullName evidence="2">Uncharacterized protein</fullName>
    </submittedName>
</protein>
<feature type="compositionally biased region" description="Pro residues" evidence="1">
    <location>
        <begin position="209"/>
        <end position="221"/>
    </location>
</feature>
<evidence type="ECO:0000256" key="1">
    <source>
        <dbReference type="SAM" id="MobiDB-lite"/>
    </source>
</evidence>
<accession>A0A9D3M171</accession>
<dbReference type="Proteomes" id="UP001044222">
    <property type="component" value="Chromosome 10"/>
</dbReference>
<keyword evidence="3" id="KW-1185">Reference proteome</keyword>